<dbReference type="Proteomes" id="UP000570595">
    <property type="component" value="Unassembled WGS sequence"/>
</dbReference>
<feature type="domain" description="Tr-type G" evidence="2">
    <location>
        <begin position="5"/>
        <end position="221"/>
    </location>
</feature>
<dbReference type="Pfam" id="PF21131">
    <property type="entry name" value="eEFSec_4th"/>
    <property type="match status" value="1"/>
</dbReference>
<dbReference type="InterPro" id="IPR000795">
    <property type="entry name" value="T_Tr_GTP-bd_dom"/>
</dbReference>
<dbReference type="SUPFAM" id="SSF52540">
    <property type="entry name" value="P-loop containing nucleoside triphosphate hydrolases"/>
    <property type="match status" value="1"/>
</dbReference>
<evidence type="ECO:0000313" key="4">
    <source>
        <dbReference type="Proteomes" id="UP000570595"/>
    </source>
</evidence>
<dbReference type="PANTHER" id="PTHR43721">
    <property type="entry name" value="ELONGATION FACTOR TU-RELATED"/>
    <property type="match status" value="1"/>
</dbReference>
<feature type="compositionally biased region" description="Polar residues" evidence="1">
    <location>
        <begin position="60"/>
        <end position="70"/>
    </location>
</feature>
<dbReference type="Gene3D" id="2.40.30.10">
    <property type="entry name" value="Translation factors"/>
    <property type="match status" value="1"/>
</dbReference>
<comment type="caution">
    <text evidence="3">The sequence shown here is derived from an EMBL/GenBank/DDBJ whole genome shotgun (WGS) entry which is preliminary data.</text>
</comment>
<protein>
    <recommendedName>
        <fullName evidence="2">Tr-type G domain-containing protein</fullName>
    </recommendedName>
</protein>
<reference evidence="3 4" key="1">
    <citation type="submission" date="2020-04" db="EMBL/GenBank/DDBJ databases">
        <title>Perkinsus olseni comparative genomics.</title>
        <authorList>
            <person name="Bogema D.R."/>
        </authorList>
    </citation>
    <scope>NUCLEOTIDE SEQUENCE [LARGE SCALE GENOMIC DNA]</scope>
    <source>
        <strain evidence="3">ATCC PRA-179</strain>
    </source>
</reference>
<dbReference type="AlphaFoldDB" id="A0A7J6KYZ4"/>
<dbReference type="Pfam" id="PF21208">
    <property type="entry name" value="euk_SelB_III"/>
    <property type="match status" value="2"/>
</dbReference>
<proteinExistence type="predicted"/>
<gene>
    <name evidence="3" type="ORF">FOZ61_010304</name>
</gene>
<dbReference type="GO" id="GO:0003924">
    <property type="term" value="F:GTPase activity"/>
    <property type="evidence" value="ECO:0007669"/>
    <property type="project" value="InterPro"/>
</dbReference>
<name>A0A7J6KYZ4_PEROL</name>
<dbReference type="PANTHER" id="PTHR43721:SF11">
    <property type="entry name" value="SELENOCYSTEINE-SPECIFIC ELONGATION FACTOR"/>
    <property type="match status" value="1"/>
</dbReference>
<dbReference type="InterPro" id="IPR049394">
    <property type="entry name" value="eEFSec_C"/>
</dbReference>
<dbReference type="CDD" id="cd01889">
    <property type="entry name" value="SelB_euk"/>
    <property type="match status" value="1"/>
</dbReference>
<sequence>MTDSGCNINIGVLGHVDCGKTSLCRALTQVASTASLDKNPQSVRRGITIDLGFSSFTVKQQQGRDGTTTNEDTDELASSSSTLPQSFLSEGYNSIQFCLVDCPGHASLIRTIIGGAQIIDICMLVIDITKGIQTQTAECLVIAEILAPQLMIVLNKVDLIPSQIRDKKINTMMNRLKKTLSKTRFTSSVPMVAVSTKLDDNNDSIYNPIRGAGTILTGTVISGMVRVGQDVVILDSTTGKMASSSSTTTTGGSSKNNKVIVKSIQMFKKNVKTASEGARCALCIPGINANTLERGLLAAVDKIRYFKDPIRSKSRIHITCGHSTVMGNVLFMKKYCYNSIYDDDDNISTECGKIDESDNNKKKKNGDANNDSAMITSSIPITTLGGGALLGHDEYMAMHGNTRGDFIYKDQLLLPQEDDDDEYDKANIDNNNNNDNTLAQYHHQYYALIELERPIIACKGSVIIASKLDKEYDASSSYCRLAFYGVVSKTYKTVDGAGSGREDLSIIKWKYKEGVLERRVHTDDDTTTYIVKNMFKKETDLTPFIGMKVIHKSSGITGIIDSRFGKSGKVKCVFHHTHGLPNVKLDSRGNVLMTSKSDDDAAAEAAVVLLRFKKRLFKSKASKIPIQYGRSKSRTINQPVYVDNVDAAANEYFQRKGLGSDNEHHTSVIMKTVEVVLDPSKMMMVRKSSKVTEVKYGDMYK</sequence>
<dbReference type="GO" id="GO:0005525">
    <property type="term" value="F:GTP binding"/>
    <property type="evidence" value="ECO:0007669"/>
    <property type="project" value="InterPro"/>
</dbReference>
<dbReference type="Pfam" id="PF00009">
    <property type="entry name" value="GTP_EFTU"/>
    <property type="match status" value="1"/>
</dbReference>
<dbReference type="SUPFAM" id="SSF50447">
    <property type="entry name" value="Translation proteins"/>
    <property type="match status" value="1"/>
</dbReference>
<evidence type="ECO:0000259" key="2">
    <source>
        <dbReference type="PROSITE" id="PS51722"/>
    </source>
</evidence>
<dbReference type="InterPro" id="IPR050055">
    <property type="entry name" value="EF-Tu_GTPase"/>
</dbReference>
<dbReference type="NCBIfam" id="TIGR00231">
    <property type="entry name" value="small_GTP"/>
    <property type="match status" value="1"/>
</dbReference>
<dbReference type="PROSITE" id="PS51722">
    <property type="entry name" value="G_TR_2"/>
    <property type="match status" value="1"/>
</dbReference>
<organism evidence="3 4">
    <name type="scientific">Perkinsus olseni</name>
    <name type="common">Perkinsus atlanticus</name>
    <dbReference type="NCBI Taxonomy" id="32597"/>
    <lineage>
        <taxon>Eukaryota</taxon>
        <taxon>Sar</taxon>
        <taxon>Alveolata</taxon>
        <taxon>Perkinsozoa</taxon>
        <taxon>Perkinsea</taxon>
        <taxon>Perkinsida</taxon>
        <taxon>Perkinsidae</taxon>
        <taxon>Perkinsus</taxon>
    </lineage>
</organism>
<dbReference type="OrthoDB" id="2067at2759"/>
<accession>A0A7J6KYZ4</accession>
<dbReference type="Pfam" id="PF03144">
    <property type="entry name" value="GTP_EFTU_D2"/>
    <property type="match status" value="1"/>
</dbReference>
<dbReference type="GO" id="GO:0003746">
    <property type="term" value="F:translation elongation factor activity"/>
    <property type="evidence" value="ECO:0007669"/>
    <property type="project" value="TreeGrafter"/>
</dbReference>
<evidence type="ECO:0000313" key="3">
    <source>
        <dbReference type="EMBL" id="KAF4651656.1"/>
    </source>
</evidence>
<dbReference type="InterPro" id="IPR027417">
    <property type="entry name" value="P-loop_NTPase"/>
</dbReference>
<dbReference type="GO" id="GO:0001514">
    <property type="term" value="P:selenocysteine incorporation"/>
    <property type="evidence" value="ECO:0007669"/>
    <property type="project" value="TreeGrafter"/>
</dbReference>
<evidence type="ECO:0000256" key="1">
    <source>
        <dbReference type="SAM" id="MobiDB-lite"/>
    </source>
</evidence>
<dbReference type="InterPro" id="IPR005225">
    <property type="entry name" value="Small_GTP-bd"/>
</dbReference>
<dbReference type="EMBL" id="JABAHT010000820">
    <property type="protein sequence ID" value="KAF4651656.1"/>
    <property type="molecule type" value="Genomic_DNA"/>
</dbReference>
<dbReference type="InterPro" id="IPR009000">
    <property type="entry name" value="Transl_B-barrel_sf"/>
</dbReference>
<dbReference type="CDD" id="cd04094">
    <property type="entry name" value="eSelB_III"/>
    <property type="match status" value="1"/>
</dbReference>
<dbReference type="PRINTS" id="PR00315">
    <property type="entry name" value="ELONGATNFCT"/>
</dbReference>
<feature type="region of interest" description="Disordered" evidence="1">
    <location>
        <begin position="60"/>
        <end position="79"/>
    </location>
</feature>
<dbReference type="InterPro" id="IPR049393">
    <property type="entry name" value="eEFSec_III"/>
</dbReference>
<dbReference type="InterPro" id="IPR004161">
    <property type="entry name" value="EFTu-like_2"/>
</dbReference>
<dbReference type="Gene3D" id="3.40.50.300">
    <property type="entry name" value="P-loop containing nucleotide triphosphate hydrolases"/>
    <property type="match status" value="1"/>
</dbReference>